<feature type="compositionally biased region" description="Low complexity" evidence="2">
    <location>
        <begin position="16"/>
        <end position="26"/>
    </location>
</feature>
<name>A0ABW3HBX1_9SPHN</name>
<reference evidence="5" key="1">
    <citation type="journal article" date="2019" name="Int. J. Syst. Evol. Microbiol.">
        <title>The Global Catalogue of Microorganisms (GCM) 10K type strain sequencing project: providing services to taxonomists for standard genome sequencing and annotation.</title>
        <authorList>
            <consortium name="The Broad Institute Genomics Platform"/>
            <consortium name="The Broad Institute Genome Sequencing Center for Infectious Disease"/>
            <person name="Wu L."/>
            <person name="Ma J."/>
        </authorList>
    </citation>
    <scope>NUCLEOTIDE SEQUENCE [LARGE SCALE GENOMIC DNA]</scope>
    <source>
        <strain evidence="5">CCUG 62982</strain>
    </source>
</reference>
<evidence type="ECO:0000313" key="5">
    <source>
        <dbReference type="Proteomes" id="UP001596977"/>
    </source>
</evidence>
<proteinExistence type="predicted"/>
<dbReference type="RefSeq" id="WP_264946615.1">
    <property type="nucleotide sequence ID" value="NZ_JAPDRA010000017.1"/>
</dbReference>
<keyword evidence="1" id="KW-0175">Coiled coil</keyword>
<organism evidence="4 5">
    <name type="scientific">Sphingomonas canadensis</name>
    <dbReference type="NCBI Taxonomy" id="1219257"/>
    <lineage>
        <taxon>Bacteria</taxon>
        <taxon>Pseudomonadati</taxon>
        <taxon>Pseudomonadota</taxon>
        <taxon>Alphaproteobacteria</taxon>
        <taxon>Sphingomonadales</taxon>
        <taxon>Sphingomonadaceae</taxon>
        <taxon>Sphingomonas</taxon>
    </lineage>
</organism>
<evidence type="ECO:0000256" key="1">
    <source>
        <dbReference type="SAM" id="Coils"/>
    </source>
</evidence>
<feature type="coiled-coil region" evidence="1">
    <location>
        <begin position="568"/>
        <end position="614"/>
    </location>
</feature>
<keyword evidence="3" id="KW-0812">Transmembrane</keyword>
<feature type="region of interest" description="Disordered" evidence="2">
    <location>
        <begin position="246"/>
        <end position="268"/>
    </location>
</feature>
<dbReference type="EMBL" id="JBHTJG010000016">
    <property type="protein sequence ID" value="MFD0948687.1"/>
    <property type="molecule type" value="Genomic_DNA"/>
</dbReference>
<keyword evidence="5" id="KW-1185">Reference proteome</keyword>
<feature type="transmembrane region" description="Helical" evidence="3">
    <location>
        <begin position="539"/>
        <end position="557"/>
    </location>
</feature>
<comment type="caution">
    <text evidence="4">The sequence shown here is derived from an EMBL/GenBank/DDBJ whole genome shotgun (WGS) entry which is preliminary data.</text>
</comment>
<keyword evidence="3" id="KW-0472">Membrane</keyword>
<evidence type="ECO:0000256" key="3">
    <source>
        <dbReference type="SAM" id="Phobius"/>
    </source>
</evidence>
<sequence>MAADGASNTPAPAPRPAARALAPRSAISNTPEVEKTLLQVRKLVADVDEARVQRAYRHWLDWVLDRGKRAPLALAVLAGDQLAAIAPDAARAVAQIDEPVVELGPRRRSGEDTPWTRITHDLGTLHRIILIRDPAALAADWPVCAMLRRECAGFLHFDGVDGSAIPAGLFAQLPLGTVTVRRGGGDANPPAPRGRQRSYVLDVAEDAPLAAILERALPVQVIPSLRLAMLSQDLADLAAAVQGEDATINQRSDENSTSETARASRSEEERLLVEVDAVGAARTEIGTDVKQVVAALRQSRAGFDPAVLLEIGTPESFAHLVQQLEQAPDEELSELVASHPKRNWWRDTPFRHVPALFSAKQEAQLRPEVLQNALKDVEYGTVRAIGKAASDAIADFNRALADADLTFEPASGGISAILRGHMMQRTHFDSFLINRPPPPGGALPDSQLAQQIKETAAKAFSAFGQSEVRAFRIERERKGFVGRLTEARSAIFGVYFLLLIGLRFLRQDTICQRASELSKEPARGYELWCAIEDGLRSNWLSYIMLGLIVFGLFFNIYSQPRKERIQFADRVEAKLEELRNRLSAFLDRLVKDQLSALETRLNDQADAIDAALARLQASLRTRLEALRGPVAPPPPRELTPLGRRDLDAQARALAGKIGDDFAAEYAAAVAG</sequence>
<gene>
    <name evidence="4" type="ORF">ACFQ1E_20270</name>
</gene>
<protein>
    <submittedName>
        <fullName evidence="4">Uncharacterized protein</fullName>
    </submittedName>
</protein>
<evidence type="ECO:0000256" key="2">
    <source>
        <dbReference type="SAM" id="MobiDB-lite"/>
    </source>
</evidence>
<accession>A0ABW3HBX1</accession>
<keyword evidence="3" id="KW-1133">Transmembrane helix</keyword>
<dbReference type="Proteomes" id="UP001596977">
    <property type="component" value="Unassembled WGS sequence"/>
</dbReference>
<feature type="region of interest" description="Disordered" evidence="2">
    <location>
        <begin position="1"/>
        <end position="26"/>
    </location>
</feature>
<evidence type="ECO:0000313" key="4">
    <source>
        <dbReference type="EMBL" id="MFD0948687.1"/>
    </source>
</evidence>